<feature type="region of interest" description="Disordered" evidence="1">
    <location>
        <begin position="1"/>
        <end position="29"/>
    </location>
</feature>
<comment type="caution">
    <text evidence="2">The sequence shown here is derived from an EMBL/GenBank/DDBJ whole genome shotgun (WGS) entry which is preliminary data.</text>
</comment>
<keyword evidence="3" id="KW-1185">Reference proteome</keyword>
<evidence type="ECO:0000313" key="3">
    <source>
        <dbReference type="Proteomes" id="UP001606300"/>
    </source>
</evidence>
<reference evidence="2 3" key="1">
    <citation type="submission" date="2024-09" db="EMBL/GenBank/DDBJ databases">
        <title>Novel species of the genus Pelomonas and Roseateles isolated from streams.</title>
        <authorList>
            <person name="Lu H."/>
        </authorList>
    </citation>
    <scope>NUCLEOTIDE SEQUENCE [LARGE SCALE GENOMIC DNA]</scope>
    <source>
        <strain evidence="2 3">DC23W</strain>
    </source>
</reference>
<organism evidence="2 3">
    <name type="scientific">Pelomonas dachongensis</name>
    <dbReference type="NCBI Taxonomy" id="3299029"/>
    <lineage>
        <taxon>Bacteria</taxon>
        <taxon>Pseudomonadati</taxon>
        <taxon>Pseudomonadota</taxon>
        <taxon>Betaproteobacteria</taxon>
        <taxon>Burkholderiales</taxon>
        <taxon>Sphaerotilaceae</taxon>
        <taxon>Roseateles</taxon>
    </lineage>
</organism>
<evidence type="ECO:0000256" key="1">
    <source>
        <dbReference type="SAM" id="MobiDB-lite"/>
    </source>
</evidence>
<proteinExistence type="predicted"/>
<gene>
    <name evidence="2" type="ORF">ACG02S_07870</name>
</gene>
<evidence type="ECO:0008006" key="4">
    <source>
        <dbReference type="Google" id="ProtNLM"/>
    </source>
</evidence>
<evidence type="ECO:0000313" key="2">
    <source>
        <dbReference type="EMBL" id="MFG6413816.1"/>
    </source>
</evidence>
<accession>A0ABW7EK12</accession>
<name>A0ABW7EK12_9BURK</name>
<dbReference type="RefSeq" id="WP_394469891.1">
    <property type="nucleotide sequence ID" value="NZ_JBIGHY010000002.1"/>
</dbReference>
<dbReference type="Proteomes" id="UP001606300">
    <property type="component" value="Unassembled WGS sequence"/>
</dbReference>
<sequence length="102" mass="11060">MTGRAFVSWPDARSLPERPPLTDDDVTERRGAEDMAVLHAEQLLSAAMLDHQRAAAAAPASLPGVCTNCGDACLPRAVYCDDDCRDDHEARVQTLRRQGAGR</sequence>
<protein>
    <recommendedName>
        <fullName evidence="4">Cysteine-rich VLP</fullName>
    </recommendedName>
</protein>
<dbReference type="EMBL" id="JBIGHY010000002">
    <property type="protein sequence ID" value="MFG6413816.1"/>
    <property type="molecule type" value="Genomic_DNA"/>
</dbReference>